<reference evidence="1 2" key="1">
    <citation type="submission" date="2020-06" db="EMBL/GenBank/DDBJ databases">
        <authorList>
            <person name="Li R."/>
            <person name="Bekaert M."/>
        </authorList>
    </citation>
    <scope>NUCLEOTIDE SEQUENCE [LARGE SCALE GENOMIC DNA]</scope>
    <source>
        <strain evidence="2">wild</strain>
    </source>
</reference>
<organism evidence="1 2">
    <name type="scientific">Mytilus coruscus</name>
    <name type="common">Sea mussel</name>
    <dbReference type="NCBI Taxonomy" id="42192"/>
    <lineage>
        <taxon>Eukaryota</taxon>
        <taxon>Metazoa</taxon>
        <taxon>Spiralia</taxon>
        <taxon>Lophotrochozoa</taxon>
        <taxon>Mollusca</taxon>
        <taxon>Bivalvia</taxon>
        <taxon>Autobranchia</taxon>
        <taxon>Pteriomorphia</taxon>
        <taxon>Mytilida</taxon>
        <taxon>Mytiloidea</taxon>
        <taxon>Mytilidae</taxon>
        <taxon>Mytilinae</taxon>
        <taxon>Mytilus</taxon>
    </lineage>
</organism>
<keyword evidence="2" id="KW-1185">Reference proteome</keyword>
<dbReference type="AlphaFoldDB" id="A0A6J8B910"/>
<dbReference type="OrthoDB" id="6100900at2759"/>
<protein>
    <submittedName>
        <fullName evidence="1">Uncharacterized protein</fullName>
    </submittedName>
</protein>
<dbReference type="Proteomes" id="UP000507470">
    <property type="component" value="Unassembled WGS sequence"/>
</dbReference>
<gene>
    <name evidence="1" type="ORF">MCOR_16398</name>
</gene>
<evidence type="ECO:0000313" key="2">
    <source>
        <dbReference type="Proteomes" id="UP000507470"/>
    </source>
</evidence>
<dbReference type="EMBL" id="CACVKT020002887">
    <property type="protein sequence ID" value="CAC5380442.1"/>
    <property type="molecule type" value="Genomic_DNA"/>
</dbReference>
<name>A0A6J8B910_MYTCO</name>
<evidence type="ECO:0000313" key="1">
    <source>
        <dbReference type="EMBL" id="CAC5380442.1"/>
    </source>
</evidence>
<sequence length="207" mass="24481">MTVNYDNPNSFFSTIRELLSKNKLPSNHFLQESLPSKLKWKSVVTKQLNTYVYWLNTLKDEAELKSTLKYMEPNHLLIGKNHPVWNTFDKTKAEVRKTIIKTKLVSGTFILNSDRAKFNQSPSPLCQLCNLHEENISHFLLDCPLLSKTRITYFEPIKDYVIQHTTEEVWHSVFQLKPNIIRLIIDCRHFISNTSRYKYHEHDRSQN</sequence>
<proteinExistence type="predicted"/>
<accession>A0A6J8B910</accession>